<organism evidence="1 2">
    <name type="scientific">Desulfonema limicola</name>
    <dbReference type="NCBI Taxonomy" id="45656"/>
    <lineage>
        <taxon>Bacteria</taxon>
        <taxon>Pseudomonadati</taxon>
        <taxon>Thermodesulfobacteriota</taxon>
        <taxon>Desulfobacteria</taxon>
        <taxon>Desulfobacterales</taxon>
        <taxon>Desulfococcaceae</taxon>
        <taxon>Desulfonema</taxon>
    </lineage>
</organism>
<keyword evidence="2" id="KW-1185">Reference proteome</keyword>
<reference evidence="1" key="1">
    <citation type="journal article" date="2021" name="Microb. Physiol.">
        <title>Proteogenomic Insights into the Physiology of Marine, Sulfate-Reducing, Filamentous Desulfonema limicola and Desulfonema magnum.</title>
        <authorList>
            <person name="Schnaars V."/>
            <person name="Wohlbrand L."/>
            <person name="Scheve S."/>
            <person name="Hinrichs C."/>
            <person name="Reinhardt R."/>
            <person name="Rabus R."/>
        </authorList>
    </citation>
    <scope>NUCLEOTIDE SEQUENCE</scope>
    <source>
        <strain evidence="1">5ac10</strain>
    </source>
</reference>
<evidence type="ECO:0000313" key="2">
    <source>
        <dbReference type="Proteomes" id="UP000663720"/>
    </source>
</evidence>
<gene>
    <name evidence="1" type="ORF">dnl_00160</name>
</gene>
<dbReference type="RefSeq" id="WP_207689773.1">
    <property type="nucleotide sequence ID" value="NZ_CP061799.1"/>
</dbReference>
<evidence type="ECO:0000313" key="1">
    <source>
        <dbReference type="EMBL" id="QTA77819.1"/>
    </source>
</evidence>
<dbReference type="KEGG" id="dli:dnl_00160"/>
<dbReference type="EMBL" id="CP061799">
    <property type="protein sequence ID" value="QTA77819.1"/>
    <property type="molecule type" value="Genomic_DNA"/>
</dbReference>
<protein>
    <submittedName>
        <fullName evidence="1">Uncharacterized protein</fullName>
    </submittedName>
</protein>
<sequence length="274" mass="32151">MKTSTSYRLSEYKITENESGFLFWETHCGLGSCNRGQCFIRGNILFIEFSDIIDNGFLKLEFIEEIEKLKKWGKTEFYCSNYKILSCKNGHNTNVLELLTQSPSIEKNQTGVRDSISYKLGRYEIKKQNNSNICWKSHRRHNIYKSGKCFIEGGILFIGAAEIEKTGPTKKEFIRHLSQLPHWIDTDYYCSNYSLYHCENARICRFINETEKGIKRNLKNRKEKNTKNTYNKLSSKNDEVSRNMDFNVIINNSKKVCISTLSFLKNCSVRWRKK</sequence>
<dbReference type="AlphaFoldDB" id="A0A975GE74"/>
<proteinExistence type="predicted"/>
<name>A0A975GE74_9BACT</name>
<accession>A0A975GE74</accession>
<dbReference type="Proteomes" id="UP000663720">
    <property type="component" value="Chromosome"/>
</dbReference>